<organism evidence="1 2">
    <name type="scientific">Mucilaginibacter angelicae</name>
    <dbReference type="NCBI Taxonomy" id="869718"/>
    <lineage>
        <taxon>Bacteria</taxon>
        <taxon>Pseudomonadati</taxon>
        <taxon>Bacteroidota</taxon>
        <taxon>Sphingobacteriia</taxon>
        <taxon>Sphingobacteriales</taxon>
        <taxon>Sphingobacteriaceae</taxon>
        <taxon>Mucilaginibacter</taxon>
    </lineage>
</organism>
<gene>
    <name evidence="1" type="ORF">ACFFGT_09880</name>
</gene>
<evidence type="ECO:0000313" key="2">
    <source>
        <dbReference type="Proteomes" id="UP001589828"/>
    </source>
</evidence>
<accession>A0ABV6L4W3</accession>
<dbReference type="RefSeq" id="WP_377022360.1">
    <property type="nucleotide sequence ID" value="NZ_JBHLTS010000021.1"/>
</dbReference>
<proteinExistence type="predicted"/>
<dbReference type="Proteomes" id="UP001589828">
    <property type="component" value="Unassembled WGS sequence"/>
</dbReference>
<keyword evidence="2" id="KW-1185">Reference proteome</keyword>
<name>A0ABV6L4W3_9SPHI</name>
<comment type="caution">
    <text evidence="1">The sequence shown here is derived from an EMBL/GenBank/DDBJ whole genome shotgun (WGS) entry which is preliminary data.</text>
</comment>
<evidence type="ECO:0000313" key="1">
    <source>
        <dbReference type="EMBL" id="MFC0514512.1"/>
    </source>
</evidence>
<protein>
    <submittedName>
        <fullName evidence="1">Uncharacterized protein</fullName>
    </submittedName>
</protein>
<reference evidence="1 2" key="1">
    <citation type="submission" date="2024-09" db="EMBL/GenBank/DDBJ databases">
        <authorList>
            <person name="Sun Q."/>
            <person name="Mori K."/>
        </authorList>
    </citation>
    <scope>NUCLEOTIDE SEQUENCE [LARGE SCALE GENOMIC DNA]</scope>
    <source>
        <strain evidence="1 2">NCAIM B.02415</strain>
    </source>
</reference>
<dbReference type="EMBL" id="JBHLTS010000021">
    <property type="protein sequence ID" value="MFC0514512.1"/>
    <property type="molecule type" value="Genomic_DNA"/>
</dbReference>
<sequence>MEPLALLYRMSTTVIPEGTAKALQFFYADGCWNSVPFKLAVALNAGIVYDRRGRKSPCFTMLVGIY</sequence>